<proteinExistence type="inferred from homology"/>
<dbReference type="RefSeq" id="WP_345391673.1">
    <property type="nucleotide sequence ID" value="NZ_BAAAXS010000001.1"/>
</dbReference>
<dbReference type="EMBL" id="JBHMCF010000038">
    <property type="protein sequence ID" value="MFB9474224.1"/>
    <property type="molecule type" value="Genomic_DNA"/>
</dbReference>
<protein>
    <submittedName>
        <fullName evidence="5">Epoxide hydrolase family protein</fullName>
    </submittedName>
</protein>
<evidence type="ECO:0000256" key="2">
    <source>
        <dbReference type="ARBA" id="ARBA00022797"/>
    </source>
</evidence>
<keyword evidence="2" id="KW-0058">Aromatic hydrocarbons catabolism</keyword>
<reference evidence="5 6" key="1">
    <citation type="submission" date="2024-09" db="EMBL/GenBank/DDBJ databases">
        <authorList>
            <person name="Sun Q."/>
            <person name="Mori K."/>
        </authorList>
    </citation>
    <scope>NUCLEOTIDE SEQUENCE [LARGE SCALE GENOMIC DNA]</scope>
    <source>
        <strain evidence="5 6">JCM 3324</strain>
    </source>
</reference>
<dbReference type="Gene3D" id="3.40.50.1820">
    <property type="entry name" value="alpha/beta hydrolase"/>
    <property type="match status" value="1"/>
</dbReference>
<feature type="domain" description="Epoxide hydrolase N-terminal" evidence="4">
    <location>
        <begin position="11"/>
        <end position="116"/>
    </location>
</feature>
<dbReference type="GO" id="GO:0016787">
    <property type="term" value="F:hydrolase activity"/>
    <property type="evidence" value="ECO:0007669"/>
    <property type="project" value="UniProtKB-KW"/>
</dbReference>
<dbReference type="Pfam" id="PF06441">
    <property type="entry name" value="EHN"/>
    <property type="match status" value="1"/>
</dbReference>
<dbReference type="PANTHER" id="PTHR21661:SF35">
    <property type="entry name" value="EPOXIDE HYDROLASE"/>
    <property type="match status" value="1"/>
</dbReference>
<evidence type="ECO:0000256" key="1">
    <source>
        <dbReference type="ARBA" id="ARBA00010088"/>
    </source>
</evidence>
<evidence type="ECO:0000313" key="5">
    <source>
        <dbReference type="EMBL" id="MFB9474224.1"/>
    </source>
</evidence>
<dbReference type="SUPFAM" id="SSF53474">
    <property type="entry name" value="alpha/beta-Hydrolases"/>
    <property type="match status" value="1"/>
</dbReference>
<dbReference type="InterPro" id="IPR000639">
    <property type="entry name" value="Epox_hydrolase-like"/>
</dbReference>
<keyword evidence="6" id="KW-1185">Reference proteome</keyword>
<dbReference type="Proteomes" id="UP001589568">
    <property type="component" value="Unassembled WGS sequence"/>
</dbReference>
<gene>
    <name evidence="5" type="ORF">ACFFR3_32435</name>
</gene>
<dbReference type="InterPro" id="IPR010497">
    <property type="entry name" value="Epoxide_hydro_N"/>
</dbReference>
<comment type="caution">
    <text evidence="5">The sequence shown here is derived from an EMBL/GenBank/DDBJ whole genome shotgun (WGS) entry which is preliminary data.</text>
</comment>
<dbReference type="InterPro" id="IPR016292">
    <property type="entry name" value="Epoxide_hydrolase"/>
</dbReference>
<comment type="similarity">
    <text evidence="1">Belongs to the peptidase S33 family.</text>
</comment>
<dbReference type="InterPro" id="IPR029058">
    <property type="entry name" value="AB_hydrolase_fold"/>
</dbReference>
<evidence type="ECO:0000313" key="6">
    <source>
        <dbReference type="Proteomes" id="UP001589568"/>
    </source>
</evidence>
<organism evidence="5 6">
    <name type="scientific">Nonomuraea salmonea</name>
    <dbReference type="NCBI Taxonomy" id="46181"/>
    <lineage>
        <taxon>Bacteria</taxon>
        <taxon>Bacillati</taxon>
        <taxon>Actinomycetota</taxon>
        <taxon>Actinomycetes</taxon>
        <taxon>Streptosporangiales</taxon>
        <taxon>Streptosporangiaceae</taxon>
        <taxon>Nonomuraea</taxon>
    </lineage>
</organism>
<dbReference type="PRINTS" id="PR00412">
    <property type="entry name" value="EPOXHYDRLASE"/>
</dbReference>
<accession>A0ABV5NV57</accession>
<evidence type="ECO:0000259" key="4">
    <source>
        <dbReference type="Pfam" id="PF06441"/>
    </source>
</evidence>
<sequence>MQSDTARQDDVQPLHIDIPDSALADLRDRLARVRLPDPETVPDAGQGVQVGRLRELLHHWATGYDWRKIERHLNDLGQFRTTIDGLGIHFTHVRSPHRNATPLLLLHGWPGSFLEFLKVIGPLTDPVAHGGDARDAFHVVIPSMPGYGFSDIPSAEGWTPDRIAAAYAVLMRRLGYDSYLAQGGDWGGVVATRMGRQRPDGLRAVHLNFPEFLALPPVGDEPTPEEAAALAQGEVFAHVHSGYHLLQRTRPQTIGYALTDSPAGQAAWIYEKFLDWAAPGAFTLDEMLDHISLYWLTGTAASSARLYWEYAQEPLGLTELDLPVGVSVFPDELTRTPRIWAERAYHDLRYFNDDIPAGGHFAAFEQPGLFVDEVRAFARAIEVAA</sequence>
<dbReference type="PIRSF" id="PIRSF001112">
    <property type="entry name" value="Epoxide_hydrolase"/>
    <property type="match status" value="1"/>
</dbReference>
<keyword evidence="3 5" id="KW-0378">Hydrolase</keyword>
<evidence type="ECO:0000256" key="3">
    <source>
        <dbReference type="ARBA" id="ARBA00022801"/>
    </source>
</evidence>
<dbReference type="PANTHER" id="PTHR21661">
    <property type="entry name" value="EPOXIDE HYDROLASE 1-RELATED"/>
    <property type="match status" value="1"/>
</dbReference>
<name>A0ABV5NV57_9ACTN</name>